<comment type="similarity">
    <text evidence="2">Belongs to the MoaD family.</text>
</comment>
<dbReference type="GO" id="GO:1990133">
    <property type="term" value="C:molybdopterin adenylyltransferase complex"/>
    <property type="evidence" value="ECO:0007669"/>
    <property type="project" value="TreeGrafter"/>
</dbReference>
<evidence type="ECO:0000256" key="2">
    <source>
        <dbReference type="ARBA" id="ARBA00024200"/>
    </source>
</evidence>
<dbReference type="PANTHER" id="PTHR33359:SF1">
    <property type="entry name" value="MOLYBDOPTERIN SYNTHASE SULFUR CARRIER SUBUNIT"/>
    <property type="match status" value="1"/>
</dbReference>
<organism evidence="4 5">
    <name type="scientific">Acidisoma silvae</name>
    <dbReference type="NCBI Taxonomy" id="2802396"/>
    <lineage>
        <taxon>Bacteria</taxon>
        <taxon>Pseudomonadati</taxon>
        <taxon>Pseudomonadota</taxon>
        <taxon>Alphaproteobacteria</taxon>
        <taxon>Acetobacterales</taxon>
        <taxon>Acidocellaceae</taxon>
        <taxon>Acidisoma</taxon>
    </lineage>
</organism>
<dbReference type="Gene3D" id="3.10.20.30">
    <property type="match status" value="1"/>
</dbReference>
<dbReference type="CDD" id="cd00754">
    <property type="entry name" value="Ubl_MoaD"/>
    <property type="match status" value="1"/>
</dbReference>
<evidence type="ECO:0000256" key="1">
    <source>
        <dbReference type="ARBA" id="ARBA00022741"/>
    </source>
</evidence>
<proteinExistence type="inferred from homology"/>
<comment type="caution">
    <text evidence="4">The sequence shown here is derived from an EMBL/GenBank/DDBJ whole genome shotgun (WGS) entry which is preliminary data.</text>
</comment>
<dbReference type="GO" id="GO:0000166">
    <property type="term" value="F:nucleotide binding"/>
    <property type="evidence" value="ECO:0007669"/>
    <property type="project" value="UniProtKB-KW"/>
</dbReference>
<evidence type="ECO:0000256" key="3">
    <source>
        <dbReference type="ARBA" id="ARBA00024247"/>
    </source>
</evidence>
<dbReference type="EMBL" id="JAESVB010000001">
    <property type="protein sequence ID" value="MCB8873856.1"/>
    <property type="molecule type" value="Genomic_DNA"/>
</dbReference>
<sequence>MRLLYFAWLRERLGCAEEEVALPPGIGTVGDLLGWLRGRGGAYAAVLTETARIRSAVNQDFASDATPIRAGDEIALFPPITGG</sequence>
<gene>
    <name evidence="4" type="primary">moaD</name>
    <name evidence="4" type="ORF">ASILVAE211_01585</name>
</gene>
<dbReference type="InterPro" id="IPR003749">
    <property type="entry name" value="ThiS/MoaD-like"/>
</dbReference>
<dbReference type="GO" id="GO:0006777">
    <property type="term" value="P:Mo-molybdopterin cofactor biosynthetic process"/>
    <property type="evidence" value="ECO:0007669"/>
    <property type="project" value="InterPro"/>
</dbReference>
<dbReference type="InterPro" id="IPR016155">
    <property type="entry name" value="Mopterin_synth/thiamin_S_b"/>
</dbReference>
<dbReference type="Proteomes" id="UP000708298">
    <property type="component" value="Unassembled WGS sequence"/>
</dbReference>
<keyword evidence="1" id="KW-0547">Nucleotide-binding</keyword>
<dbReference type="NCBIfam" id="TIGR01682">
    <property type="entry name" value="moaD"/>
    <property type="match status" value="1"/>
</dbReference>
<evidence type="ECO:0000313" key="5">
    <source>
        <dbReference type="Proteomes" id="UP000708298"/>
    </source>
</evidence>
<evidence type="ECO:0000313" key="4">
    <source>
        <dbReference type="EMBL" id="MCB8873856.1"/>
    </source>
</evidence>
<dbReference type="SUPFAM" id="SSF54285">
    <property type="entry name" value="MoaD/ThiS"/>
    <property type="match status" value="1"/>
</dbReference>
<dbReference type="InterPro" id="IPR044672">
    <property type="entry name" value="MOCS2A"/>
</dbReference>
<dbReference type="PANTHER" id="PTHR33359">
    <property type="entry name" value="MOLYBDOPTERIN SYNTHASE SULFUR CARRIER SUBUNIT"/>
    <property type="match status" value="1"/>
</dbReference>
<keyword evidence="5" id="KW-1185">Reference proteome</keyword>
<dbReference type="Pfam" id="PF02597">
    <property type="entry name" value="ThiS"/>
    <property type="match status" value="1"/>
</dbReference>
<dbReference type="InterPro" id="IPR012675">
    <property type="entry name" value="Beta-grasp_dom_sf"/>
</dbReference>
<protein>
    <recommendedName>
        <fullName evidence="3">Molybdopterin synthase sulfur carrier subunit</fullName>
    </recommendedName>
</protein>
<dbReference type="AlphaFoldDB" id="A0A964DX65"/>
<name>A0A964DX65_9PROT</name>
<reference evidence="4" key="2">
    <citation type="submission" date="2021-01" db="EMBL/GenBank/DDBJ databases">
        <authorList>
            <person name="Mieszkin S."/>
            <person name="Pouder E."/>
            <person name="Alain K."/>
        </authorList>
    </citation>
    <scope>NUCLEOTIDE SEQUENCE</scope>
    <source>
        <strain evidence="4">HW T2.11</strain>
    </source>
</reference>
<accession>A0A964DX65</accession>
<reference evidence="4" key="1">
    <citation type="journal article" date="2021" name="Microorganisms">
        <title>Acidisoma silvae sp. nov. and Acidisomacellulosilytica sp. nov., Two Acidophilic Bacteria Isolated from Decaying Wood, Hydrolyzing Cellulose and Producing Poly-3-hydroxybutyrate.</title>
        <authorList>
            <person name="Mieszkin S."/>
            <person name="Pouder E."/>
            <person name="Uroz S."/>
            <person name="Simon-Colin C."/>
            <person name="Alain K."/>
        </authorList>
    </citation>
    <scope>NUCLEOTIDE SEQUENCE</scope>
    <source>
        <strain evidence="4">HW T2.11</strain>
    </source>
</reference>